<dbReference type="EMBL" id="CP054856">
    <property type="protein sequence ID" value="QVM83862.1"/>
    <property type="molecule type" value="Genomic_DNA"/>
</dbReference>
<keyword evidence="4" id="KW-1185">Reference proteome</keyword>
<proteinExistence type="inferred from homology"/>
<dbReference type="NCBIfam" id="NF010463">
    <property type="entry name" value="PRK13888.1"/>
    <property type="match status" value="1"/>
</dbReference>
<gene>
    <name evidence="3" type="ORF">HT578_09305</name>
</gene>
<evidence type="ECO:0000259" key="2">
    <source>
        <dbReference type="Pfam" id="PF01464"/>
    </source>
</evidence>
<accession>A0ABX8E3U6</accession>
<evidence type="ECO:0000313" key="4">
    <source>
        <dbReference type="Proteomes" id="UP000677126"/>
    </source>
</evidence>
<sequence>MMPADIPPAIHEKVVCSIGAAAKYGVPANIILAVAQKEGGKPGQWVRNTNATYDIGSMQFNTAYIRTLARYGIGTADVAQPGCYSYDLAAWRLRGHIKNDRGDIWTRVANYHSRTPIHNAPYRAAIMVYAHQWGSWLSSRFHTYDTLTVTPQTIATVNNAPVTTAPVIAARPTPQASPVRVAAVAKRAPRASPKAGSMNPYSSPIRVVSYNPSGYVPRSIAAVEE</sequence>
<feature type="domain" description="Transglycosylase SLT" evidence="2">
    <location>
        <begin position="16"/>
        <end position="112"/>
    </location>
</feature>
<reference evidence="3 4" key="1">
    <citation type="journal article" date="2021" name="Int. J. Syst. Evol. Microbiol.">
        <title>Novosphingobium decolorationis sp. nov., an aniline blue-decolourizing bacterium isolated from East Pacific sediment.</title>
        <authorList>
            <person name="Chen X."/>
            <person name="Dong B."/>
            <person name="Chen T."/>
            <person name="Ren N."/>
            <person name="Wang J."/>
            <person name="Xu Y."/>
            <person name="Yang J."/>
            <person name="Zhu S."/>
            <person name="Chen J."/>
        </authorList>
    </citation>
    <scope>NUCLEOTIDE SEQUENCE [LARGE SCALE GENOMIC DNA]</scope>
    <source>
        <strain evidence="3 4">502str22</strain>
    </source>
</reference>
<dbReference type="SUPFAM" id="SSF53955">
    <property type="entry name" value="Lysozyme-like"/>
    <property type="match status" value="1"/>
</dbReference>
<organism evidence="3 4">
    <name type="scientific">Novosphingobium decolorationis</name>
    <dbReference type="NCBI Taxonomy" id="2698673"/>
    <lineage>
        <taxon>Bacteria</taxon>
        <taxon>Pseudomonadati</taxon>
        <taxon>Pseudomonadota</taxon>
        <taxon>Alphaproteobacteria</taxon>
        <taxon>Sphingomonadales</taxon>
        <taxon>Sphingomonadaceae</taxon>
        <taxon>Novosphingobium</taxon>
    </lineage>
</organism>
<dbReference type="Proteomes" id="UP000677126">
    <property type="component" value="Chromosome"/>
</dbReference>
<evidence type="ECO:0000313" key="3">
    <source>
        <dbReference type="EMBL" id="QVM83862.1"/>
    </source>
</evidence>
<dbReference type="RefSeq" id="WP_213503729.1">
    <property type="nucleotide sequence ID" value="NZ_CP054856.1"/>
</dbReference>
<dbReference type="CDD" id="cd13400">
    <property type="entry name" value="LT_IagB-like"/>
    <property type="match status" value="1"/>
</dbReference>
<dbReference type="InterPro" id="IPR008258">
    <property type="entry name" value="Transglycosylase_SLT_dom_1"/>
</dbReference>
<evidence type="ECO:0000256" key="1">
    <source>
        <dbReference type="ARBA" id="ARBA00009387"/>
    </source>
</evidence>
<dbReference type="Pfam" id="PF01464">
    <property type="entry name" value="SLT"/>
    <property type="match status" value="1"/>
</dbReference>
<protein>
    <submittedName>
        <fullName evidence="3">Transglycosylase SLT domain-containing protein</fullName>
    </submittedName>
</protein>
<comment type="similarity">
    <text evidence="1">Belongs to the virb1 family.</text>
</comment>
<dbReference type="InterPro" id="IPR023346">
    <property type="entry name" value="Lysozyme-like_dom_sf"/>
</dbReference>
<name>A0ABX8E3U6_9SPHN</name>